<proteinExistence type="predicted"/>
<gene>
    <name evidence="1" type="ORF">PCOR1329_LOCUS23680</name>
</gene>
<evidence type="ECO:0000313" key="2">
    <source>
        <dbReference type="Proteomes" id="UP001189429"/>
    </source>
</evidence>
<accession>A0ABN9RW82</accession>
<evidence type="ECO:0000313" key="1">
    <source>
        <dbReference type="EMBL" id="CAK0822746.1"/>
    </source>
</evidence>
<feature type="non-terminal residue" evidence="1">
    <location>
        <position position="1"/>
    </location>
</feature>
<comment type="caution">
    <text evidence="1">The sequence shown here is derived from an EMBL/GenBank/DDBJ whole genome shotgun (WGS) entry which is preliminary data.</text>
</comment>
<reference evidence="1" key="1">
    <citation type="submission" date="2023-10" db="EMBL/GenBank/DDBJ databases">
        <authorList>
            <person name="Chen Y."/>
            <person name="Shah S."/>
            <person name="Dougan E. K."/>
            <person name="Thang M."/>
            <person name="Chan C."/>
        </authorList>
    </citation>
    <scope>NUCLEOTIDE SEQUENCE [LARGE SCALE GENOMIC DNA]</scope>
</reference>
<sequence length="179" mass="20486">EGGKKDAGLAEAKGWQDGKKQVVSLMLRQTMRSAQQIRELQSTLFDVFLAPEGSPIVWAMQEQTSMYSETVKNNKNHELGHRPDQQDQPIKISDARHQTIVKAHDEYAEYTLEKKCELARVCKLEKVSQKGKKKLTMCFRNQTFRATIMQACQGIGQMDLKQCRARTSFPERELQAVLE</sequence>
<dbReference type="Proteomes" id="UP001189429">
    <property type="component" value="Unassembled WGS sequence"/>
</dbReference>
<dbReference type="EMBL" id="CAUYUJ010008056">
    <property type="protein sequence ID" value="CAK0822746.1"/>
    <property type="molecule type" value="Genomic_DNA"/>
</dbReference>
<protein>
    <submittedName>
        <fullName evidence="1">Uncharacterized protein</fullName>
    </submittedName>
</protein>
<organism evidence="1 2">
    <name type="scientific">Prorocentrum cordatum</name>
    <dbReference type="NCBI Taxonomy" id="2364126"/>
    <lineage>
        <taxon>Eukaryota</taxon>
        <taxon>Sar</taxon>
        <taxon>Alveolata</taxon>
        <taxon>Dinophyceae</taxon>
        <taxon>Prorocentrales</taxon>
        <taxon>Prorocentraceae</taxon>
        <taxon>Prorocentrum</taxon>
    </lineage>
</organism>
<keyword evidence="2" id="KW-1185">Reference proteome</keyword>
<name>A0ABN9RW82_9DINO</name>
<feature type="non-terminal residue" evidence="1">
    <location>
        <position position="179"/>
    </location>
</feature>